<dbReference type="OrthoDB" id="2289096at2759"/>
<name>A0A1C7NB30_9FUNG</name>
<accession>A0A1C7NB30</accession>
<feature type="region of interest" description="Disordered" evidence="1">
    <location>
        <begin position="70"/>
        <end position="159"/>
    </location>
</feature>
<evidence type="ECO:0000256" key="1">
    <source>
        <dbReference type="SAM" id="MobiDB-lite"/>
    </source>
</evidence>
<feature type="compositionally biased region" description="Basic and acidic residues" evidence="1">
    <location>
        <begin position="273"/>
        <end position="290"/>
    </location>
</feature>
<protein>
    <submittedName>
        <fullName evidence="2">Uncharacterized protein</fullName>
    </submittedName>
</protein>
<feature type="region of interest" description="Disordered" evidence="1">
    <location>
        <begin position="265"/>
        <end position="290"/>
    </location>
</feature>
<keyword evidence="3" id="KW-1185">Reference proteome</keyword>
<dbReference type="EMBL" id="LUGH01000310">
    <property type="protein sequence ID" value="OBZ86317.1"/>
    <property type="molecule type" value="Genomic_DNA"/>
</dbReference>
<feature type="compositionally biased region" description="Polar residues" evidence="1">
    <location>
        <begin position="124"/>
        <end position="134"/>
    </location>
</feature>
<feature type="compositionally biased region" description="Low complexity" evidence="1">
    <location>
        <begin position="74"/>
        <end position="111"/>
    </location>
</feature>
<reference evidence="2 3" key="1">
    <citation type="submission" date="2016-03" db="EMBL/GenBank/DDBJ databases">
        <title>Choanephora cucurbitarum.</title>
        <authorList>
            <person name="Min B."/>
            <person name="Park H."/>
            <person name="Park J.-H."/>
            <person name="Shin H.-D."/>
            <person name="Choi I.-G."/>
        </authorList>
    </citation>
    <scope>NUCLEOTIDE SEQUENCE [LARGE SCALE GENOMIC DNA]</scope>
    <source>
        <strain evidence="2 3">KUS-F28377</strain>
    </source>
</reference>
<gene>
    <name evidence="2" type="ORF">A0J61_05638</name>
</gene>
<dbReference type="InParanoid" id="A0A1C7NB30"/>
<dbReference type="Proteomes" id="UP000093000">
    <property type="component" value="Unassembled WGS sequence"/>
</dbReference>
<evidence type="ECO:0000313" key="2">
    <source>
        <dbReference type="EMBL" id="OBZ86317.1"/>
    </source>
</evidence>
<dbReference type="AlphaFoldDB" id="A0A1C7NB30"/>
<organism evidence="2 3">
    <name type="scientific">Choanephora cucurbitarum</name>
    <dbReference type="NCBI Taxonomy" id="101091"/>
    <lineage>
        <taxon>Eukaryota</taxon>
        <taxon>Fungi</taxon>
        <taxon>Fungi incertae sedis</taxon>
        <taxon>Mucoromycota</taxon>
        <taxon>Mucoromycotina</taxon>
        <taxon>Mucoromycetes</taxon>
        <taxon>Mucorales</taxon>
        <taxon>Mucorineae</taxon>
        <taxon>Choanephoraceae</taxon>
        <taxon>Choanephoroideae</taxon>
        <taxon>Choanephora</taxon>
    </lineage>
</organism>
<evidence type="ECO:0000313" key="3">
    <source>
        <dbReference type="Proteomes" id="UP000093000"/>
    </source>
</evidence>
<sequence>MPTQKFQPKDARAIPFTYRYDEDDDLSEVIHERRPKTANHYLIEFLDKGPEDVHHPSKSNTLFNRIKKTKRNNTASSASTVSSVRSVPSSTTSLPISTNNTNSTLTLTSSNQYHRRAPDVMPQKTKSATTVSRNDSFRHEPLNQGEPILPNKKRESSLYSAPLRHSVSVRSTTSYSRRSAPLSGTKATEIVMARRSESMDTIEFALMQRLERMKVMDEPLPSDQVATGLSAEHIRALGITHILDNPQQKSDKKVRHMQVQTERWSESFSQVSVEHEADSHVSHSREKDPEIRARRAEAALENAYDHLEVMSGLAYKKLRELWEEKTRWETACMELRDRLLVLEQKQQQQQQQQDSPLLREDYHHALVEDEDELGLSEFPIAERKQQ</sequence>
<proteinExistence type="predicted"/>
<comment type="caution">
    <text evidence="2">The sequence shown here is derived from an EMBL/GenBank/DDBJ whole genome shotgun (WGS) entry which is preliminary data.</text>
</comment>